<accession>A0A9R1PBP3</accession>
<reference evidence="3 4" key="1">
    <citation type="submission" date="2017-09" db="EMBL/GenBank/DDBJ databases">
        <authorList>
            <consortium name="International Durum Wheat Genome Sequencing Consortium (IDWGSC)"/>
            <person name="Milanesi L."/>
        </authorList>
    </citation>
    <scope>NUCLEOTIDE SEQUENCE [LARGE SCALE GENOMIC DNA]</scope>
    <source>
        <strain evidence="4">cv. Svevo</strain>
    </source>
</reference>
<dbReference type="Gramene" id="TRITD2Bv1G008340.1">
    <property type="protein sequence ID" value="TRITD2Bv1G008340.1"/>
    <property type="gene ID" value="TRITD2Bv1G008340"/>
</dbReference>
<dbReference type="InterPro" id="IPR032675">
    <property type="entry name" value="LRR_dom_sf"/>
</dbReference>
<evidence type="ECO:0000313" key="4">
    <source>
        <dbReference type="Proteomes" id="UP000324705"/>
    </source>
</evidence>
<organism evidence="3 4">
    <name type="scientific">Triticum turgidum subsp. durum</name>
    <name type="common">Durum wheat</name>
    <name type="synonym">Triticum durum</name>
    <dbReference type="NCBI Taxonomy" id="4567"/>
    <lineage>
        <taxon>Eukaryota</taxon>
        <taxon>Viridiplantae</taxon>
        <taxon>Streptophyta</taxon>
        <taxon>Embryophyta</taxon>
        <taxon>Tracheophyta</taxon>
        <taxon>Spermatophyta</taxon>
        <taxon>Magnoliopsida</taxon>
        <taxon>Liliopsida</taxon>
        <taxon>Poales</taxon>
        <taxon>Poaceae</taxon>
        <taxon>BOP clade</taxon>
        <taxon>Pooideae</taxon>
        <taxon>Triticodae</taxon>
        <taxon>Triticeae</taxon>
        <taxon>Triticinae</taxon>
        <taxon>Triticum</taxon>
    </lineage>
</organism>
<proteinExistence type="predicted"/>
<dbReference type="PANTHER" id="PTHR47186:SF22">
    <property type="entry name" value="OS11G0589401 PROTEIN"/>
    <property type="match status" value="1"/>
</dbReference>
<dbReference type="Gene3D" id="3.80.10.10">
    <property type="entry name" value="Ribonuclease Inhibitor"/>
    <property type="match status" value="1"/>
</dbReference>
<dbReference type="OMA" id="CVINCEF"/>
<keyword evidence="1" id="KW-0677">Repeat</keyword>
<sequence>MSFHSNVRILSLQNARKGEDPTKPLRSESTGKMRSVVTFAPAIYLMPPLSRFVVLRVLDLVGYSCHRHDHLNLRDLGNLLHLRYLRLSGEGIRELPEEIGKLQFLQVLDLREEIEQLRLLHEDRILPSTVINLTRLMCLRISDYVLVPDGFGNLTSMEVLGRIIVDSASIVKELGNMSKLRELNIWLGSLGLEEAFVESLGKMTKIQHVEIGEGGDAVPMDLLGGCWVPPTSLQEFIMHKKAKFSTLPSWIRRNPSDMSQLYKLQIQVEEVQQEDLGFLGRLPALRILQLRSLRQRTLHIGADDFHCLTKVGLYSYSPGGIMFQPGALPKAERVLLCIGLCVAKKEAASDGGDWFDLGLGNLPSLRDIHVRFYRCGVTVEETNQAVAAVRNALRAHLNRPTFIFDFRWDVAQDVDDDDISY</sequence>
<dbReference type="AlphaFoldDB" id="A0A9R1PBP3"/>
<dbReference type="SUPFAM" id="SSF52058">
    <property type="entry name" value="L domain-like"/>
    <property type="match status" value="1"/>
</dbReference>
<dbReference type="Pfam" id="PF23598">
    <property type="entry name" value="LRR_14"/>
    <property type="match status" value="1"/>
</dbReference>
<gene>
    <name evidence="3" type="ORF">TRITD_2Bv1G008340</name>
</gene>
<dbReference type="InterPro" id="IPR055414">
    <property type="entry name" value="LRR_R13L4/SHOC2-like"/>
</dbReference>
<dbReference type="Proteomes" id="UP000324705">
    <property type="component" value="Chromosome 2B"/>
</dbReference>
<evidence type="ECO:0000259" key="2">
    <source>
        <dbReference type="Pfam" id="PF23598"/>
    </source>
</evidence>
<dbReference type="PANTHER" id="PTHR47186">
    <property type="entry name" value="LEUCINE-RICH REPEAT-CONTAINING PROTEIN 57"/>
    <property type="match status" value="1"/>
</dbReference>
<evidence type="ECO:0000313" key="3">
    <source>
        <dbReference type="EMBL" id="VAH40375.1"/>
    </source>
</evidence>
<evidence type="ECO:0000256" key="1">
    <source>
        <dbReference type="ARBA" id="ARBA00022737"/>
    </source>
</evidence>
<name>A0A9R1PBP3_TRITD</name>
<dbReference type="EMBL" id="LT934114">
    <property type="protein sequence ID" value="VAH40375.1"/>
    <property type="molecule type" value="Genomic_DNA"/>
</dbReference>
<protein>
    <recommendedName>
        <fullName evidence="2">Disease resistance R13L4/SHOC-2-like LRR domain-containing protein</fullName>
    </recommendedName>
</protein>
<feature type="domain" description="Disease resistance R13L4/SHOC-2-like LRR" evidence="2">
    <location>
        <begin position="32"/>
        <end position="402"/>
    </location>
</feature>
<keyword evidence="4" id="KW-1185">Reference proteome</keyword>